<name>A0AAE8MPT1_9HYPO</name>
<dbReference type="EMBL" id="ONZP01001123">
    <property type="protein sequence ID" value="SPJ93253.1"/>
    <property type="molecule type" value="Genomic_DNA"/>
</dbReference>
<keyword evidence="3" id="KW-1185">Reference proteome</keyword>
<gene>
    <name evidence="2" type="ORF">FTOL_13859</name>
</gene>
<feature type="compositionally biased region" description="Basic residues" evidence="1">
    <location>
        <begin position="14"/>
        <end position="25"/>
    </location>
</feature>
<evidence type="ECO:0000313" key="2">
    <source>
        <dbReference type="EMBL" id="SPJ93253.1"/>
    </source>
</evidence>
<proteinExistence type="predicted"/>
<evidence type="ECO:0000256" key="1">
    <source>
        <dbReference type="SAM" id="MobiDB-lite"/>
    </source>
</evidence>
<organism evidence="2 3">
    <name type="scientific">Fusarium torulosum</name>
    <dbReference type="NCBI Taxonomy" id="33205"/>
    <lineage>
        <taxon>Eukaryota</taxon>
        <taxon>Fungi</taxon>
        <taxon>Dikarya</taxon>
        <taxon>Ascomycota</taxon>
        <taxon>Pezizomycotina</taxon>
        <taxon>Sordariomycetes</taxon>
        <taxon>Hypocreomycetidae</taxon>
        <taxon>Hypocreales</taxon>
        <taxon>Nectriaceae</taxon>
        <taxon>Fusarium</taxon>
    </lineage>
</organism>
<protein>
    <submittedName>
        <fullName evidence="2">Uncharacterized protein</fullName>
    </submittedName>
</protein>
<feature type="region of interest" description="Disordered" evidence="1">
    <location>
        <begin position="84"/>
        <end position="114"/>
    </location>
</feature>
<evidence type="ECO:0000313" key="3">
    <source>
        <dbReference type="Proteomes" id="UP001187734"/>
    </source>
</evidence>
<dbReference type="AlphaFoldDB" id="A0AAE8MPT1"/>
<dbReference type="InterPro" id="IPR021475">
    <property type="entry name" value="Pants/Emi1-like"/>
</dbReference>
<reference evidence="2" key="1">
    <citation type="submission" date="2018-03" db="EMBL/GenBank/DDBJ databases">
        <authorList>
            <person name="Guldener U."/>
        </authorList>
    </citation>
    <scope>NUCLEOTIDE SEQUENCE</scope>
</reference>
<sequence>MALPQEVIPPLRPHTFRHSSARRPVRSPPPNRHVLPTGFRPSVGVQFDGENWDDFWFCMRTKGYSAEQREKAIKEHYRAKEFVKYGPGKPSSEDVWESRDEKVPEGTTFNAPVE</sequence>
<dbReference type="Proteomes" id="UP001187734">
    <property type="component" value="Unassembled WGS sequence"/>
</dbReference>
<accession>A0AAE8MPT1</accession>
<feature type="region of interest" description="Disordered" evidence="1">
    <location>
        <begin position="1"/>
        <end position="40"/>
    </location>
</feature>
<dbReference type="Pfam" id="PF11326">
    <property type="entry name" value="PANTS-like"/>
    <property type="match status" value="1"/>
</dbReference>
<comment type="caution">
    <text evidence="2">The sequence shown here is derived from an EMBL/GenBank/DDBJ whole genome shotgun (WGS) entry which is preliminary data.</text>
</comment>